<evidence type="ECO:0000313" key="1">
    <source>
        <dbReference type="EMBL" id="KRX89198.1"/>
    </source>
</evidence>
<dbReference type="EMBL" id="JYDU01000207">
    <property type="protein sequence ID" value="KRX89198.1"/>
    <property type="molecule type" value="Genomic_DNA"/>
</dbReference>
<dbReference type="AlphaFoldDB" id="A0A0V0XML4"/>
<dbReference type="Proteomes" id="UP000054815">
    <property type="component" value="Unassembled WGS sequence"/>
</dbReference>
<organism evidence="1 2">
    <name type="scientific">Trichinella pseudospiralis</name>
    <name type="common">Parasitic roundworm</name>
    <dbReference type="NCBI Taxonomy" id="6337"/>
    <lineage>
        <taxon>Eukaryota</taxon>
        <taxon>Metazoa</taxon>
        <taxon>Ecdysozoa</taxon>
        <taxon>Nematoda</taxon>
        <taxon>Enoplea</taxon>
        <taxon>Dorylaimia</taxon>
        <taxon>Trichinellida</taxon>
        <taxon>Trichinellidae</taxon>
        <taxon>Trichinella</taxon>
    </lineage>
</organism>
<reference evidence="1 2" key="1">
    <citation type="submission" date="2015-01" db="EMBL/GenBank/DDBJ databases">
        <title>Evolution of Trichinella species and genotypes.</title>
        <authorList>
            <person name="Korhonen P.K."/>
            <person name="Edoardo P."/>
            <person name="Giuseppe L.R."/>
            <person name="Gasser R.B."/>
        </authorList>
    </citation>
    <scope>NUCLEOTIDE SEQUENCE [LARGE SCALE GENOMIC DNA]</scope>
    <source>
        <strain evidence="1">ISS141</strain>
    </source>
</reference>
<name>A0A0V0XML4_TRIPS</name>
<accession>A0A0V0XML4</accession>
<evidence type="ECO:0000313" key="2">
    <source>
        <dbReference type="Proteomes" id="UP000054815"/>
    </source>
</evidence>
<gene>
    <name evidence="1" type="ORF">T4E_2614</name>
</gene>
<protein>
    <submittedName>
        <fullName evidence="1">Uncharacterized protein</fullName>
    </submittedName>
</protein>
<proteinExistence type="predicted"/>
<comment type="caution">
    <text evidence="1">The sequence shown here is derived from an EMBL/GenBank/DDBJ whole genome shotgun (WGS) entry which is preliminary data.</text>
</comment>
<sequence length="183" mass="20095">MSAILTLFFDVADYINGFQAVSSDVNLYRDQPYDKLIVKEQLNAVTVYLNKLSLLSTPFILRQCASGRTVVAATVIFNDVDSALILGKSTLANIDTQIAVYLMIDHITNTRDALQELQCISSDRNSSNVVELATMRTISNDISALPANMRGSQNRANMKLDVRQVCLCDIESAIGSRKNVSGL</sequence>